<dbReference type="VEuPathDB" id="FungiDB:H310_01610"/>
<name>A0A024US71_9STRA</name>
<protein>
    <recommendedName>
        <fullName evidence="3">Dolichol kinase</fullName>
    </recommendedName>
</protein>
<dbReference type="EMBL" id="KI913953">
    <property type="protein sequence ID" value="ETW09184.1"/>
    <property type="molecule type" value="Genomic_DNA"/>
</dbReference>
<dbReference type="eggNOG" id="KOG4453">
    <property type="taxonomic scope" value="Eukaryota"/>
</dbReference>
<gene>
    <name evidence="2" type="ORF">H310_01610</name>
</gene>
<dbReference type="RefSeq" id="XP_008862989.1">
    <property type="nucleotide sequence ID" value="XM_008864767.1"/>
</dbReference>
<keyword evidence="1" id="KW-1133">Transmembrane helix</keyword>
<sequence length="273" mass="28977">MAQGSADALAMFAGPLAVIIGLVFLTPLGSLFSGTSSVVAVVFIVATLLLQFVVVRRTTHHTVRTTQELHIRRKIQHAGSGVLVVVGSFFASSLQVSIVLACSAAAFYIVAQLRQQYKVVNSTYLRVFGPILRQHEIAHRLPGAFWFLLGCCGSLLLFPKDVAQLSVLHLSLGDPCASLFGLTWGHHTSKLSNGKTIAGVVGCMFVCFVTSVGFLSVVDTSIQHLSGIQRVGVMALCGAAGTLGEVLYVGCDDNLSLPLVSGGVMSMVWRFIA</sequence>
<dbReference type="OrthoDB" id="5673at2759"/>
<dbReference type="GO" id="GO:0006654">
    <property type="term" value="P:phosphatidic acid biosynthetic process"/>
    <property type="evidence" value="ECO:0007669"/>
    <property type="project" value="TreeGrafter"/>
</dbReference>
<feature type="transmembrane region" description="Helical" evidence="1">
    <location>
        <begin position="12"/>
        <end position="32"/>
    </location>
</feature>
<accession>A0A024US71</accession>
<feature type="transmembrane region" description="Helical" evidence="1">
    <location>
        <begin position="230"/>
        <end position="249"/>
    </location>
</feature>
<dbReference type="PANTHER" id="PTHR31303">
    <property type="entry name" value="CTP-DEPENDENT DIACYLGLYCEROL KINASE 1"/>
    <property type="match status" value="1"/>
</dbReference>
<dbReference type="STRING" id="157072.A0A024US71"/>
<dbReference type="GO" id="GO:0004143">
    <property type="term" value="F:ATP-dependent diacylglycerol kinase activity"/>
    <property type="evidence" value="ECO:0007669"/>
    <property type="project" value="InterPro"/>
</dbReference>
<dbReference type="AlphaFoldDB" id="A0A024US71"/>
<reference evidence="2" key="1">
    <citation type="submission" date="2013-12" db="EMBL/GenBank/DDBJ databases">
        <title>The Genome Sequence of Aphanomyces invadans NJM9701.</title>
        <authorList>
            <consortium name="The Broad Institute Genomics Platform"/>
            <person name="Russ C."/>
            <person name="Tyler B."/>
            <person name="van West P."/>
            <person name="Dieguez-Uribeondo J."/>
            <person name="Young S.K."/>
            <person name="Zeng Q."/>
            <person name="Gargeya S."/>
            <person name="Fitzgerald M."/>
            <person name="Abouelleil A."/>
            <person name="Alvarado L."/>
            <person name="Chapman S.B."/>
            <person name="Gainer-Dewar J."/>
            <person name="Goldberg J."/>
            <person name="Griggs A."/>
            <person name="Gujja S."/>
            <person name="Hansen M."/>
            <person name="Howarth C."/>
            <person name="Imamovic A."/>
            <person name="Ireland A."/>
            <person name="Larimer J."/>
            <person name="McCowan C."/>
            <person name="Murphy C."/>
            <person name="Pearson M."/>
            <person name="Poon T.W."/>
            <person name="Priest M."/>
            <person name="Roberts A."/>
            <person name="Saif S."/>
            <person name="Shea T."/>
            <person name="Sykes S."/>
            <person name="Wortman J."/>
            <person name="Nusbaum C."/>
            <person name="Birren B."/>
        </authorList>
    </citation>
    <scope>NUCLEOTIDE SEQUENCE [LARGE SCALE GENOMIC DNA]</scope>
    <source>
        <strain evidence="2">NJM9701</strain>
    </source>
</reference>
<feature type="transmembrane region" description="Helical" evidence="1">
    <location>
        <begin position="197"/>
        <end position="218"/>
    </location>
</feature>
<evidence type="ECO:0000313" key="2">
    <source>
        <dbReference type="EMBL" id="ETW09184.1"/>
    </source>
</evidence>
<keyword evidence="1" id="KW-0472">Membrane</keyword>
<feature type="transmembrane region" description="Helical" evidence="1">
    <location>
        <begin position="82"/>
        <end position="111"/>
    </location>
</feature>
<dbReference type="GeneID" id="20078660"/>
<keyword evidence="1" id="KW-0812">Transmembrane</keyword>
<organism evidence="2">
    <name type="scientific">Aphanomyces invadans</name>
    <dbReference type="NCBI Taxonomy" id="157072"/>
    <lineage>
        <taxon>Eukaryota</taxon>
        <taxon>Sar</taxon>
        <taxon>Stramenopiles</taxon>
        <taxon>Oomycota</taxon>
        <taxon>Saprolegniomycetes</taxon>
        <taxon>Saprolegniales</taxon>
        <taxon>Verrucalvaceae</taxon>
        <taxon>Aphanomyces</taxon>
    </lineage>
</organism>
<evidence type="ECO:0000256" key="1">
    <source>
        <dbReference type="SAM" id="Phobius"/>
    </source>
</evidence>
<dbReference type="PANTHER" id="PTHR31303:SF1">
    <property type="entry name" value="CTP-DEPENDENT DIACYLGLYCEROL KINASE 1"/>
    <property type="match status" value="1"/>
</dbReference>
<feature type="transmembrane region" description="Helical" evidence="1">
    <location>
        <begin position="137"/>
        <end position="158"/>
    </location>
</feature>
<dbReference type="InterPro" id="IPR037997">
    <property type="entry name" value="Dgk1-like"/>
</dbReference>
<feature type="transmembrane region" description="Helical" evidence="1">
    <location>
        <begin position="38"/>
        <end position="55"/>
    </location>
</feature>
<evidence type="ECO:0008006" key="3">
    <source>
        <dbReference type="Google" id="ProtNLM"/>
    </source>
</evidence>
<proteinExistence type="predicted"/>
<dbReference type="GO" id="GO:0005789">
    <property type="term" value="C:endoplasmic reticulum membrane"/>
    <property type="evidence" value="ECO:0007669"/>
    <property type="project" value="TreeGrafter"/>
</dbReference>